<evidence type="ECO:0000256" key="2">
    <source>
        <dbReference type="ARBA" id="ARBA00010992"/>
    </source>
</evidence>
<evidence type="ECO:0000313" key="11">
    <source>
        <dbReference type="Proteomes" id="UP000029964"/>
    </source>
</evidence>
<proteinExistence type="inferred from homology"/>
<feature type="compositionally biased region" description="Low complexity" evidence="7">
    <location>
        <begin position="38"/>
        <end position="51"/>
    </location>
</feature>
<dbReference type="PANTHER" id="PTHR48022:SF73">
    <property type="entry name" value="METABOLITE TRANSPORT PROTEIN YDL199C-RELATED"/>
    <property type="match status" value="1"/>
</dbReference>
<dbReference type="InterPro" id="IPR005829">
    <property type="entry name" value="Sugar_transporter_CS"/>
</dbReference>
<sequence>MVICCPYSSGLASHQSGDAYPDRDHGYGQDPHHGRLPSSSGSDSSWTDTGDIGVQKGDDIDPVRLQLSNDIEDELLAGVQQRSRKSHKRVRIQSASPGARGHSPRAVIDKEAIEVPHVIPPTPPVGARCIGFIMSGRSGAAKGLTGKSLLYFTSIFVSLGVFLFGYDQGVMSGIITGPYFTDYFDQPSRAQVGTMVAILEIGALISSLVVGRVGDIIGRRRTILYGSCIFFVGGALQTFATNMGLMMLGRIIAGLGVGALSTIVPVYQSEISPPHNRGKLACIEFSGNIIGYATSVWVDYGCGFIESNLAWRVPLSMQCIMGALLGLGSLIIVETPRWLLDNDHDEEGMVVIANLYGGGDIHNEVARAEYREIKMNVLLQRQEGERSYTDMFRRYSTRVFIAMSAQGLAQLNGINVISYYAPYVFESAGWVGHDAVLMTGLNAITYFLSTIPPWYLVDKWGRRMILLTGAVAMAISLSLISYFIYLDITWTPRMVVLFVMIYNAAFGYSWGPIPWLYPPEILPLSIRSKGASLSTATNWAFNWLVGEMTPVLQEWIKWRLYLIHAFFCVVSFVIVYFIYPETCGVRLEDMDSLFGDASTTMGTPSIHGAESSSLMRAGSPIGSGRGIGPSSAIPGLALDPEADEDNKSQIQTSGGEDRSVGGWLSRVVSRGRAGSGGSGQGRYTPLGQNDDGNRNDSSGHYN</sequence>
<dbReference type="InterPro" id="IPR036259">
    <property type="entry name" value="MFS_trans_sf"/>
</dbReference>
<feature type="transmembrane region" description="Helical" evidence="8">
    <location>
        <begin position="247"/>
        <end position="268"/>
    </location>
</feature>
<feature type="transmembrane region" description="Helical" evidence="8">
    <location>
        <begin position="464"/>
        <end position="485"/>
    </location>
</feature>
<evidence type="ECO:0000256" key="8">
    <source>
        <dbReference type="SAM" id="Phobius"/>
    </source>
</evidence>
<feature type="transmembrane region" description="Helical" evidence="8">
    <location>
        <begin position="435"/>
        <end position="457"/>
    </location>
</feature>
<comment type="similarity">
    <text evidence="2">Belongs to the major facilitator superfamily. Sugar transporter (TC 2.A.1.1) family.</text>
</comment>
<gene>
    <name evidence="10" type="ORF">ACRE_078130</name>
</gene>
<feature type="domain" description="Major facilitator superfamily (MFS) profile" evidence="9">
    <location>
        <begin position="153"/>
        <end position="583"/>
    </location>
</feature>
<dbReference type="PANTHER" id="PTHR48022">
    <property type="entry name" value="PLASTIDIC GLUCOSE TRANSPORTER 4"/>
    <property type="match status" value="1"/>
</dbReference>
<evidence type="ECO:0000256" key="3">
    <source>
        <dbReference type="ARBA" id="ARBA00022448"/>
    </source>
</evidence>
<feature type="region of interest" description="Disordered" evidence="7">
    <location>
        <begin position="79"/>
        <end position="103"/>
    </location>
</feature>
<feature type="transmembrane region" description="Helical" evidence="8">
    <location>
        <begin position="497"/>
        <end position="517"/>
    </location>
</feature>
<dbReference type="PROSITE" id="PS50850">
    <property type="entry name" value="MFS"/>
    <property type="match status" value="1"/>
</dbReference>
<feature type="compositionally biased region" description="Basic and acidic residues" evidence="7">
    <location>
        <begin position="20"/>
        <end position="33"/>
    </location>
</feature>
<evidence type="ECO:0000313" key="10">
    <source>
        <dbReference type="EMBL" id="KFH41471.1"/>
    </source>
</evidence>
<dbReference type="Proteomes" id="UP000029964">
    <property type="component" value="Unassembled WGS sequence"/>
</dbReference>
<feature type="region of interest" description="Disordered" evidence="7">
    <location>
        <begin position="12"/>
        <end position="59"/>
    </location>
</feature>
<dbReference type="NCBIfam" id="TIGR00879">
    <property type="entry name" value="SP"/>
    <property type="match status" value="1"/>
</dbReference>
<dbReference type="InterPro" id="IPR020846">
    <property type="entry name" value="MFS_dom"/>
</dbReference>
<comment type="subcellular location">
    <subcellularLocation>
        <location evidence="1">Membrane</location>
        <topology evidence="1">Multi-pass membrane protein</topology>
    </subcellularLocation>
</comment>
<evidence type="ECO:0000256" key="5">
    <source>
        <dbReference type="ARBA" id="ARBA00022989"/>
    </source>
</evidence>
<reference evidence="11" key="1">
    <citation type="journal article" date="2014" name="Genome Announc.">
        <title>Genome sequence and annotation of Acremonium chrysogenum, producer of the beta-lactam antibiotic cephalosporin C.</title>
        <authorList>
            <person name="Terfehr D."/>
            <person name="Dahlmann T.A."/>
            <person name="Specht T."/>
            <person name="Zadra I."/>
            <person name="Kuernsteiner H."/>
            <person name="Kueck U."/>
        </authorList>
    </citation>
    <scope>NUCLEOTIDE SEQUENCE [LARGE SCALE GENOMIC DNA]</scope>
    <source>
        <strain evidence="11">ATCC 11550 / CBS 779.69 / DSM 880 / IAM 14645 / JCM 23072 / IMI 49137</strain>
    </source>
</reference>
<dbReference type="HOGENOM" id="CLU_001265_25_1_1"/>
<feature type="transmembrane region" description="Helical" evidence="8">
    <location>
        <begin position="558"/>
        <end position="579"/>
    </location>
</feature>
<dbReference type="GO" id="GO:0016020">
    <property type="term" value="C:membrane"/>
    <property type="evidence" value="ECO:0007669"/>
    <property type="project" value="UniProtKB-SubCell"/>
</dbReference>
<dbReference type="AlphaFoldDB" id="A0A086SWI9"/>
<keyword evidence="4 8" id="KW-0812">Transmembrane</keyword>
<comment type="caution">
    <text evidence="10">The sequence shown here is derived from an EMBL/GenBank/DDBJ whole genome shotgun (WGS) entry which is preliminary data.</text>
</comment>
<evidence type="ECO:0000256" key="1">
    <source>
        <dbReference type="ARBA" id="ARBA00004141"/>
    </source>
</evidence>
<dbReference type="GO" id="GO:0005351">
    <property type="term" value="F:carbohydrate:proton symporter activity"/>
    <property type="evidence" value="ECO:0007669"/>
    <property type="project" value="TreeGrafter"/>
</dbReference>
<keyword evidence="10" id="KW-0762">Sugar transport</keyword>
<feature type="transmembrane region" description="Helical" evidence="8">
    <location>
        <begin position="222"/>
        <end position="241"/>
    </location>
</feature>
<dbReference type="EMBL" id="JPKY01000127">
    <property type="protein sequence ID" value="KFH41471.1"/>
    <property type="molecule type" value="Genomic_DNA"/>
</dbReference>
<accession>A0A086SWI9</accession>
<evidence type="ECO:0000256" key="7">
    <source>
        <dbReference type="SAM" id="MobiDB-lite"/>
    </source>
</evidence>
<feature type="transmembrane region" description="Helical" evidence="8">
    <location>
        <begin position="190"/>
        <end position="210"/>
    </location>
</feature>
<dbReference type="PRINTS" id="PR00171">
    <property type="entry name" value="SUGRTRNSPORT"/>
</dbReference>
<feature type="region of interest" description="Disordered" evidence="7">
    <location>
        <begin position="630"/>
        <end position="702"/>
    </location>
</feature>
<name>A0A086SWI9_HAPC1</name>
<keyword evidence="6 8" id="KW-0472">Membrane</keyword>
<dbReference type="InterPro" id="IPR003663">
    <property type="entry name" value="Sugar/inositol_transpt"/>
</dbReference>
<evidence type="ECO:0000256" key="6">
    <source>
        <dbReference type="ARBA" id="ARBA00023136"/>
    </source>
</evidence>
<feature type="transmembrane region" description="Helical" evidence="8">
    <location>
        <begin position="149"/>
        <end position="166"/>
    </location>
</feature>
<keyword evidence="5 8" id="KW-1133">Transmembrane helix</keyword>
<feature type="transmembrane region" description="Helical" evidence="8">
    <location>
        <begin position="399"/>
        <end position="423"/>
    </location>
</feature>
<dbReference type="SUPFAM" id="SSF103473">
    <property type="entry name" value="MFS general substrate transporter"/>
    <property type="match status" value="1"/>
</dbReference>
<dbReference type="FunFam" id="1.20.1250.20:FF:000119">
    <property type="entry name" value="MFS monosaccharide transporter, putative"/>
    <property type="match status" value="1"/>
</dbReference>
<evidence type="ECO:0000259" key="9">
    <source>
        <dbReference type="PROSITE" id="PS50850"/>
    </source>
</evidence>
<dbReference type="InterPro" id="IPR005828">
    <property type="entry name" value="MFS_sugar_transport-like"/>
</dbReference>
<dbReference type="OrthoDB" id="648285at2759"/>
<organism evidence="10 11">
    <name type="scientific">Hapsidospora chrysogenum (strain ATCC 11550 / CBS 779.69 / DSM 880 / IAM 14645 / JCM 23072 / IMI 49137)</name>
    <name type="common">Acremonium chrysogenum</name>
    <dbReference type="NCBI Taxonomy" id="857340"/>
    <lineage>
        <taxon>Eukaryota</taxon>
        <taxon>Fungi</taxon>
        <taxon>Dikarya</taxon>
        <taxon>Ascomycota</taxon>
        <taxon>Pezizomycotina</taxon>
        <taxon>Sordariomycetes</taxon>
        <taxon>Hypocreomycetidae</taxon>
        <taxon>Hypocreales</taxon>
        <taxon>Bionectriaceae</taxon>
        <taxon>Hapsidospora</taxon>
    </lineage>
</organism>
<keyword evidence="3" id="KW-0813">Transport</keyword>
<dbReference type="Gene3D" id="1.20.1250.20">
    <property type="entry name" value="MFS general substrate transporter like domains"/>
    <property type="match status" value="1"/>
</dbReference>
<dbReference type="Pfam" id="PF00083">
    <property type="entry name" value="Sugar_tr"/>
    <property type="match status" value="1"/>
</dbReference>
<dbReference type="InterPro" id="IPR050360">
    <property type="entry name" value="MFS_Sugar_Transporters"/>
</dbReference>
<dbReference type="PROSITE" id="PS00217">
    <property type="entry name" value="SUGAR_TRANSPORT_2"/>
    <property type="match status" value="1"/>
</dbReference>
<keyword evidence="11" id="KW-1185">Reference proteome</keyword>
<evidence type="ECO:0000256" key="4">
    <source>
        <dbReference type="ARBA" id="ARBA00022692"/>
    </source>
</evidence>
<feature type="compositionally biased region" description="Basic residues" evidence="7">
    <location>
        <begin position="82"/>
        <end position="91"/>
    </location>
</feature>
<protein>
    <submittedName>
        <fullName evidence="10">High-affinity glucose transporter-like protein</fullName>
    </submittedName>
</protein>